<feature type="transmembrane region" description="Helical" evidence="4">
    <location>
        <begin position="209"/>
        <end position="229"/>
    </location>
</feature>
<evidence type="ECO:0000256" key="3">
    <source>
        <dbReference type="SAM" id="MobiDB-lite"/>
    </source>
</evidence>
<feature type="compositionally biased region" description="Basic and acidic residues" evidence="3">
    <location>
        <begin position="442"/>
        <end position="455"/>
    </location>
</feature>
<dbReference type="AlphaFoldDB" id="A0A0S4JDJ1"/>
<keyword evidence="5" id="KW-0732">Signal</keyword>
<evidence type="ECO:0000256" key="4">
    <source>
        <dbReference type="SAM" id="Phobius"/>
    </source>
</evidence>
<sequence length="945" mass="102898">MNVCSHRTPWLLAFILLIGIIALPITAAQKPLASAVTTDSSSVSGAGSSDKDNNNHRKIPPTPSPRFIDKKTAAFANHVVSVVFLLFLSAVFAGLTMGIMGFDSLTLEIIADSGPKPDCNYAQEILPIRRYGHQTLCTLILANMLANVMIVQELNVLQDQLFMIIHKHAARQDILDKDDVSAIWGFLVSTFVILIFTEVLPMALCKSKYALAVASTGVPLVRVAMVLLYPVAMPLGRMLDALLPHDAGQIYDRNELKKLMVLHHDAHAERSGLQHTEVKLLVAAMDFHEKLVRDVMTPVSKVFSVRHDAPMTSDLIERLWRSGRSRVPVVDANGNYCDILIVRDLITYSKGQHGVSSHTPSTRHGASAAPVTVGDIVAMKTRNVPTVDEDMPLPSMLLFFQRVNTHMAIVHRSAASRASASAMLRQQIKNDDDALGTSIRSGTRDDVSDDGRSPTEMDQLISVTPTESNGPKTPTKGGLTRKLSLPSSMVRPVEDGRSAVGIITLEDVVEELIREEIYDEYDSDNIYEEDETGGGEFGQQPPASPARATSASGFASALRVPRPPRRRPRANFYSYYVHDNEDIELSEGQVWAAAYYLLDMCPAFNGWRVGYIKHLLDQIGTEQLRPYYDGANTPALGQTPTSGASPDFASSSSSLTRHNTNNGDSPASETTDAFGSGLRLDDTEALSGGGVGITRGDLKKTQLQRKRILPHERQSISGNLPSRRGSLYHPPSVVPAGSPSLSATMSQFGTTHRHNLLLEENHVMFAESASSNSMVLYRKGELTEFMTVVLSGGVDILVGRDGFVSQYHSFQILGEEALMTNLYVPEFTAVVRIPTRLLRIPRKLYDALAPAATYRQGGGGTSSTKEQRTSVLGNHSHGGLSASGPRLIASRQSWANMNIVVDDGERLAQDESTNFAKASPTTALLIRDNAYGTFERGGGSGTSRR</sequence>
<feature type="region of interest" description="Disordered" evidence="3">
    <location>
        <begin position="38"/>
        <end position="65"/>
    </location>
</feature>
<dbReference type="GO" id="GO:0010960">
    <property type="term" value="P:magnesium ion homeostasis"/>
    <property type="evidence" value="ECO:0007669"/>
    <property type="project" value="InterPro"/>
</dbReference>
<dbReference type="PANTHER" id="PTHR12064:SF94">
    <property type="entry name" value="UNEXTENDED PROTEIN"/>
    <property type="match status" value="1"/>
</dbReference>
<dbReference type="InterPro" id="IPR046342">
    <property type="entry name" value="CBS_dom_sf"/>
</dbReference>
<keyword evidence="1" id="KW-0129">CBS domain</keyword>
<dbReference type="Pfam" id="PF00571">
    <property type="entry name" value="CBS"/>
    <property type="match status" value="1"/>
</dbReference>
<dbReference type="VEuPathDB" id="TriTrypDB:BSAL_15740"/>
<keyword evidence="10" id="KW-1185">Reference proteome</keyword>
<feature type="transmembrane region" description="Helical" evidence="4">
    <location>
        <begin position="181"/>
        <end position="203"/>
    </location>
</feature>
<dbReference type="PROSITE" id="PS51846">
    <property type="entry name" value="CNNM"/>
    <property type="match status" value="1"/>
</dbReference>
<feature type="domain" description="Cyclic nucleotide-binding" evidence="6">
    <location>
        <begin position="776"/>
        <end position="848"/>
    </location>
</feature>
<keyword evidence="2 4" id="KW-1133">Transmembrane helix</keyword>
<dbReference type="Gene3D" id="2.60.120.10">
    <property type="entry name" value="Jelly Rolls"/>
    <property type="match status" value="1"/>
</dbReference>
<name>A0A0S4JDJ1_BODSA</name>
<dbReference type="InterPro" id="IPR045095">
    <property type="entry name" value="ACDP"/>
</dbReference>
<evidence type="ECO:0008006" key="11">
    <source>
        <dbReference type="Google" id="ProtNLM"/>
    </source>
</evidence>
<dbReference type="Proteomes" id="UP000051952">
    <property type="component" value="Unassembled WGS sequence"/>
</dbReference>
<dbReference type="Gene3D" id="3.10.580.10">
    <property type="entry name" value="CBS-domain"/>
    <property type="match status" value="2"/>
</dbReference>
<feature type="compositionally biased region" description="Polar residues" evidence="3">
    <location>
        <begin position="635"/>
        <end position="644"/>
    </location>
</feature>
<dbReference type="EMBL" id="CYKH01001647">
    <property type="protein sequence ID" value="CUG88504.1"/>
    <property type="molecule type" value="Genomic_DNA"/>
</dbReference>
<dbReference type="OrthoDB" id="5353557at2759"/>
<dbReference type="GO" id="GO:0016020">
    <property type="term" value="C:membrane"/>
    <property type="evidence" value="ECO:0007669"/>
    <property type="project" value="UniProtKB-UniRule"/>
</dbReference>
<feature type="region of interest" description="Disordered" evidence="3">
    <location>
        <begin position="630"/>
        <end position="735"/>
    </location>
</feature>
<evidence type="ECO:0000256" key="2">
    <source>
        <dbReference type="PROSITE-ProRule" id="PRU01193"/>
    </source>
</evidence>
<accession>A0A0S4JDJ1</accession>
<feature type="domain" description="CBS" evidence="7">
    <location>
        <begin position="296"/>
        <end position="355"/>
    </location>
</feature>
<feature type="region of interest" description="Disordered" evidence="3">
    <location>
        <begin position="523"/>
        <end position="562"/>
    </location>
</feature>
<evidence type="ECO:0000259" key="7">
    <source>
        <dbReference type="PROSITE" id="PS51371"/>
    </source>
</evidence>
<dbReference type="PANTHER" id="PTHR12064">
    <property type="entry name" value="METAL TRANSPORTER CNNM"/>
    <property type="match status" value="1"/>
</dbReference>
<dbReference type="InterPro" id="IPR000644">
    <property type="entry name" value="CBS_dom"/>
</dbReference>
<proteinExistence type="predicted"/>
<evidence type="ECO:0000259" key="6">
    <source>
        <dbReference type="PROSITE" id="PS50042"/>
    </source>
</evidence>
<keyword evidence="2 4" id="KW-0812">Transmembrane</keyword>
<evidence type="ECO:0000313" key="10">
    <source>
        <dbReference type="Proteomes" id="UP000051952"/>
    </source>
</evidence>
<dbReference type="PROSITE" id="PS50042">
    <property type="entry name" value="CNMP_BINDING_3"/>
    <property type="match status" value="1"/>
</dbReference>
<feature type="signal peptide" evidence="5">
    <location>
        <begin position="1"/>
        <end position="28"/>
    </location>
</feature>
<organism evidence="9 10">
    <name type="scientific">Bodo saltans</name>
    <name type="common">Flagellated protozoan</name>
    <dbReference type="NCBI Taxonomy" id="75058"/>
    <lineage>
        <taxon>Eukaryota</taxon>
        <taxon>Discoba</taxon>
        <taxon>Euglenozoa</taxon>
        <taxon>Kinetoplastea</taxon>
        <taxon>Metakinetoplastina</taxon>
        <taxon>Eubodonida</taxon>
        <taxon>Bodonidae</taxon>
        <taxon>Bodo</taxon>
    </lineage>
</organism>
<gene>
    <name evidence="9" type="ORF">BSAL_15740</name>
</gene>
<evidence type="ECO:0000256" key="1">
    <source>
        <dbReference type="PROSITE-ProRule" id="PRU00703"/>
    </source>
</evidence>
<feature type="compositionally biased region" description="Low complexity" evidence="3">
    <location>
        <begin position="38"/>
        <end position="48"/>
    </location>
</feature>
<dbReference type="InterPro" id="IPR002550">
    <property type="entry name" value="CNNM"/>
</dbReference>
<dbReference type="Pfam" id="PF01595">
    <property type="entry name" value="CNNM"/>
    <property type="match status" value="1"/>
</dbReference>
<feature type="domain" description="CNNM transmembrane" evidence="8">
    <location>
        <begin position="71"/>
        <end position="277"/>
    </location>
</feature>
<dbReference type="CDD" id="cd00038">
    <property type="entry name" value="CAP_ED"/>
    <property type="match status" value="1"/>
</dbReference>
<feature type="region of interest" description="Disordered" evidence="3">
    <location>
        <begin position="855"/>
        <end position="882"/>
    </location>
</feature>
<feature type="compositionally biased region" description="Polar residues" evidence="3">
    <location>
        <begin position="655"/>
        <end position="673"/>
    </location>
</feature>
<dbReference type="OMA" id="MDFHERK"/>
<reference evidence="10" key="1">
    <citation type="submission" date="2015-09" db="EMBL/GenBank/DDBJ databases">
        <authorList>
            <consortium name="Pathogen Informatics"/>
        </authorList>
    </citation>
    <scope>NUCLEOTIDE SEQUENCE [LARGE SCALE GENOMIC DNA]</scope>
    <source>
        <strain evidence="10">Lake Konstanz</strain>
    </source>
</reference>
<dbReference type="InterPro" id="IPR000595">
    <property type="entry name" value="cNMP-bd_dom"/>
</dbReference>
<dbReference type="PROSITE" id="PS51371">
    <property type="entry name" value="CBS"/>
    <property type="match status" value="1"/>
</dbReference>
<protein>
    <recommendedName>
        <fullName evidence="11">Membrane-associated protein</fullName>
    </recommendedName>
</protein>
<feature type="transmembrane region" description="Helical" evidence="4">
    <location>
        <begin position="75"/>
        <end position="95"/>
    </location>
</feature>
<evidence type="ECO:0000256" key="5">
    <source>
        <dbReference type="SAM" id="SignalP"/>
    </source>
</evidence>
<feature type="region of interest" description="Disordered" evidence="3">
    <location>
        <begin position="433"/>
        <end position="485"/>
    </location>
</feature>
<dbReference type="InterPro" id="IPR014710">
    <property type="entry name" value="RmlC-like_jellyroll"/>
</dbReference>
<dbReference type="InterPro" id="IPR018490">
    <property type="entry name" value="cNMP-bd_dom_sf"/>
</dbReference>
<keyword evidence="2 4" id="KW-0472">Membrane</keyword>
<feature type="compositionally biased region" description="Polar residues" evidence="3">
    <location>
        <begin position="461"/>
        <end position="472"/>
    </location>
</feature>
<dbReference type="SUPFAM" id="SSF54631">
    <property type="entry name" value="CBS-domain pair"/>
    <property type="match status" value="1"/>
</dbReference>
<feature type="compositionally biased region" description="Acidic residues" evidence="3">
    <location>
        <begin position="523"/>
        <end position="533"/>
    </location>
</feature>
<feature type="chain" id="PRO_5006622363" description="Membrane-associated protein" evidence="5">
    <location>
        <begin position="29"/>
        <end position="945"/>
    </location>
</feature>
<evidence type="ECO:0000259" key="8">
    <source>
        <dbReference type="PROSITE" id="PS51846"/>
    </source>
</evidence>
<evidence type="ECO:0000313" key="9">
    <source>
        <dbReference type="EMBL" id="CUG88504.1"/>
    </source>
</evidence>
<dbReference type="SUPFAM" id="SSF51206">
    <property type="entry name" value="cAMP-binding domain-like"/>
    <property type="match status" value="1"/>
</dbReference>